<dbReference type="EMBL" id="JACXVP010000008">
    <property type="protein sequence ID" value="KAG5590639.1"/>
    <property type="molecule type" value="Genomic_DNA"/>
</dbReference>
<accession>A0A9J5XSV5</accession>
<reference evidence="1 2" key="1">
    <citation type="submission" date="2020-09" db="EMBL/GenBank/DDBJ databases">
        <title>De no assembly of potato wild relative species, Solanum commersonii.</title>
        <authorList>
            <person name="Cho K."/>
        </authorList>
    </citation>
    <scope>NUCLEOTIDE SEQUENCE [LARGE SCALE GENOMIC DNA]</scope>
    <source>
        <strain evidence="1">LZ3.2</strain>
        <tissue evidence="1">Leaf</tissue>
    </source>
</reference>
<evidence type="ECO:0000313" key="1">
    <source>
        <dbReference type="EMBL" id="KAG5590639.1"/>
    </source>
</evidence>
<keyword evidence="2" id="KW-1185">Reference proteome</keyword>
<protein>
    <submittedName>
        <fullName evidence="1">Uncharacterized protein</fullName>
    </submittedName>
</protein>
<comment type="caution">
    <text evidence="1">The sequence shown here is derived from an EMBL/GenBank/DDBJ whole genome shotgun (WGS) entry which is preliminary data.</text>
</comment>
<gene>
    <name evidence="1" type="ORF">H5410_041153</name>
</gene>
<proteinExistence type="predicted"/>
<dbReference type="Proteomes" id="UP000824120">
    <property type="component" value="Chromosome 8"/>
</dbReference>
<sequence>MGKNCSVRHIARKISIQDGDKEAMINIYLEEVKRTLLLNITQYDKSDTSMRSETSDDVVEDIPEAQPCESDKPTSEDTLMNAEDFLRQLKKKDKM</sequence>
<evidence type="ECO:0000313" key="2">
    <source>
        <dbReference type="Proteomes" id="UP000824120"/>
    </source>
</evidence>
<dbReference type="AlphaFoldDB" id="A0A9J5XSV5"/>
<name>A0A9J5XSV5_SOLCO</name>
<organism evidence="1 2">
    <name type="scientific">Solanum commersonii</name>
    <name type="common">Commerson's wild potato</name>
    <name type="synonym">Commerson's nightshade</name>
    <dbReference type="NCBI Taxonomy" id="4109"/>
    <lineage>
        <taxon>Eukaryota</taxon>
        <taxon>Viridiplantae</taxon>
        <taxon>Streptophyta</taxon>
        <taxon>Embryophyta</taxon>
        <taxon>Tracheophyta</taxon>
        <taxon>Spermatophyta</taxon>
        <taxon>Magnoliopsida</taxon>
        <taxon>eudicotyledons</taxon>
        <taxon>Gunneridae</taxon>
        <taxon>Pentapetalae</taxon>
        <taxon>asterids</taxon>
        <taxon>lamiids</taxon>
        <taxon>Solanales</taxon>
        <taxon>Solanaceae</taxon>
        <taxon>Solanoideae</taxon>
        <taxon>Solaneae</taxon>
        <taxon>Solanum</taxon>
    </lineage>
</organism>